<dbReference type="PhylomeDB" id="A7T1B7"/>
<dbReference type="InterPro" id="IPR000315">
    <property type="entry name" value="Znf_B-box"/>
</dbReference>
<dbReference type="PANTHER" id="PTHR25462">
    <property type="entry name" value="BONUS, ISOFORM C-RELATED"/>
    <property type="match status" value="1"/>
</dbReference>
<accession>A7T1B7</accession>
<feature type="domain" description="RING-type" evidence="8">
    <location>
        <begin position="16"/>
        <end position="58"/>
    </location>
</feature>
<reference evidence="10 11" key="1">
    <citation type="journal article" date="2007" name="Science">
        <title>Sea anemone genome reveals ancestral eumetazoan gene repertoire and genomic organization.</title>
        <authorList>
            <person name="Putnam N.H."/>
            <person name="Srivastava M."/>
            <person name="Hellsten U."/>
            <person name="Dirks B."/>
            <person name="Chapman J."/>
            <person name="Salamov A."/>
            <person name="Terry A."/>
            <person name="Shapiro H."/>
            <person name="Lindquist E."/>
            <person name="Kapitonov V.V."/>
            <person name="Jurka J."/>
            <person name="Genikhovich G."/>
            <person name="Grigoriev I.V."/>
            <person name="Lucas S.M."/>
            <person name="Steele R.E."/>
            <person name="Finnerty J.R."/>
            <person name="Technau U."/>
            <person name="Martindale M.Q."/>
            <person name="Rokhsar D.S."/>
        </authorList>
    </citation>
    <scope>NUCLEOTIDE SEQUENCE [LARGE SCALE GENOMIC DNA]</scope>
    <source>
        <strain evidence="11">CH2 X CH6</strain>
    </source>
</reference>
<evidence type="ECO:0000259" key="9">
    <source>
        <dbReference type="PROSITE" id="PS50119"/>
    </source>
</evidence>
<feature type="domain" description="B box-type" evidence="9">
    <location>
        <begin position="148"/>
        <end position="185"/>
    </location>
</feature>
<dbReference type="InterPro" id="IPR018957">
    <property type="entry name" value="Znf_C3HC4_RING-type"/>
</dbReference>
<dbReference type="Pfam" id="PF00097">
    <property type="entry name" value="zf-C3HC4"/>
    <property type="match status" value="1"/>
</dbReference>
<dbReference type="eggNOG" id="KOG2177">
    <property type="taxonomic scope" value="Eukaryota"/>
</dbReference>
<dbReference type="PROSITE" id="PS00518">
    <property type="entry name" value="ZF_RING_1"/>
    <property type="match status" value="1"/>
</dbReference>
<dbReference type="InterPro" id="IPR013783">
    <property type="entry name" value="Ig-like_fold"/>
</dbReference>
<dbReference type="SUPFAM" id="SSF57850">
    <property type="entry name" value="RING/U-box"/>
    <property type="match status" value="1"/>
</dbReference>
<dbReference type="PANTHER" id="PTHR25462:SF296">
    <property type="entry name" value="MEIOTIC P26, ISOFORM F"/>
    <property type="match status" value="1"/>
</dbReference>
<comment type="similarity">
    <text evidence="1">Belongs to the TRIM/RBCC family.</text>
</comment>
<evidence type="ECO:0000256" key="5">
    <source>
        <dbReference type="ARBA" id="ARBA00022833"/>
    </source>
</evidence>
<dbReference type="InterPro" id="IPR001841">
    <property type="entry name" value="Znf_RING"/>
</dbReference>
<keyword evidence="5" id="KW-0862">Zinc</keyword>
<evidence type="ECO:0000256" key="6">
    <source>
        <dbReference type="PROSITE-ProRule" id="PRU00024"/>
    </source>
</evidence>
<dbReference type="Gene3D" id="3.30.40.10">
    <property type="entry name" value="Zinc/RING finger domain, C3HC4 (zinc finger)"/>
    <property type="match status" value="1"/>
</dbReference>
<feature type="repeat" description="Filamin" evidence="7">
    <location>
        <begin position="437"/>
        <end position="469"/>
    </location>
</feature>
<dbReference type="InterPro" id="IPR017868">
    <property type="entry name" value="Filamin/ABP280_repeat-like"/>
</dbReference>
<dbReference type="Proteomes" id="UP000001593">
    <property type="component" value="Unassembled WGS sequence"/>
</dbReference>
<name>A7T1B7_NEMVE</name>
<dbReference type="SMART" id="SM00336">
    <property type="entry name" value="BBOX"/>
    <property type="match status" value="2"/>
</dbReference>
<dbReference type="SMART" id="SM00184">
    <property type="entry name" value="RING"/>
    <property type="match status" value="1"/>
</dbReference>
<proteinExistence type="inferred from homology"/>
<dbReference type="PROSITE" id="PS50194">
    <property type="entry name" value="FILAMIN_REPEAT"/>
    <property type="match status" value="1"/>
</dbReference>
<dbReference type="PROSITE" id="PS50089">
    <property type="entry name" value="ZF_RING_2"/>
    <property type="match status" value="1"/>
</dbReference>
<dbReference type="InParanoid" id="A7T1B7"/>
<keyword evidence="11" id="KW-1185">Reference proteome</keyword>
<dbReference type="HOGENOM" id="CLU_459528_0_0_1"/>
<dbReference type="OMA" id="HIRAYAS"/>
<sequence>MADSETKPKDVSDVTCSLCLGQYQDPRVLACLHTYCRHCLESLVEHSKECTVSCPQCREKIEISVEEVKSLKVDFMLIDLIEKMSVDQENKGDISITCETCQSDVATGRCDDCCEFMCEFCITCHRRLLRTKQHKIKGIKEVKGTLSCKSHYCPHHREEKLTLFCDTCDELICRDCVIKAHQTHKYDFTSNIIDQEKELIKYKIEEVKFKQVDLSQAHANVFSEKARIEAQRKSLTSEIDEFIDVKVSLLEEMRLNLKDEVFSDYEKRNKQLDSQEDHLSISIANCNSCVKFAERVCQAGPGNEVEVLSLKREVLSRLSDLANTTIQDVLFERMLNTFKVDKYFWESVTKKASLKSEVLVDPKQCVVTMGKGSEPGIIYSTFAQQLIPFSVAVNDSNKKRYYAQVSVEAYVRKTSPKPDKVTPLIGNKPQCFSFPNYEFKYMPPDDGDYELSVKVNGENVRGSPFKWSVRPESDLVKMFKKPSKSLLLLKKGHVAWRVKLLRASSGSELGVDHKSSEGQQIWGQSCFKKLLPEPNYYYGNNYKWEDGDVFGVYLSRDAQNTRMIINNERTERRNIFSGINFPVCLYTHGYMGLYLNINRIRYWLVPLCPVGMKFTLGAHVI</sequence>
<gene>
    <name evidence="10" type="ORF">NEMVEDRAFT_v1g220841</name>
</gene>
<evidence type="ECO:0000256" key="2">
    <source>
        <dbReference type="ARBA" id="ARBA00022723"/>
    </source>
</evidence>
<dbReference type="Pfam" id="PF00643">
    <property type="entry name" value="zf-B_box"/>
    <property type="match status" value="1"/>
</dbReference>
<keyword evidence="3" id="KW-0677">Repeat</keyword>
<dbReference type="GO" id="GO:0061659">
    <property type="term" value="F:ubiquitin-like protein ligase activity"/>
    <property type="evidence" value="ECO:0000318"/>
    <property type="project" value="GO_Central"/>
</dbReference>
<evidence type="ECO:0000256" key="3">
    <source>
        <dbReference type="ARBA" id="ARBA00022737"/>
    </source>
</evidence>
<protein>
    <submittedName>
        <fullName evidence="10">Uncharacterized protein</fullName>
    </submittedName>
</protein>
<dbReference type="Gene3D" id="3.30.160.60">
    <property type="entry name" value="Classic Zinc Finger"/>
    <property type="match status" value="1"/>
</dbReference>
<dbReference type="SUPFAM" id="SSF57845">
    <property type="entry name" value="B-box zinc-binding domain"/>
    <property type="match status" value="1"/>
</dbReference>
<dbReference type="SMART" id="SM00557">
    <property type="entry name" value="IG_FLMN"/>
    <property type="match status" value="1"/>
</dbReference>
<dbReference type="PROSITE" id="PS50119">
    <property type="entry name" value="ZF_BBOX"/>
    <property type="match status" value="1"/>
</dbReference>
<dbReference type="CDD" id="cd19757">
    <property type="entry name" value="Bbox1"/>
    <property type="match status" value="1"/>
</dbReference>
<dbReference type="EMBL" id="DS470096">
    <property type="protein sequence ID" value="EDO30256.1"/>
    <property type="molecule type" value="Genomic_DNA"/>
</dbReference>
<dbReference type="Gene3D" id="2.60.40.10">
    <property type="entry name" value="Immunoglobulins"/>
    <property type="match status" value="1"/>
</dbReference>
<keyword evidence="2" id="KW-0479">Metal-binding</keyword>
<organism evidence="10 11">
    <name type="scientific">Nematostella vectensis</name>
    <name type="common">Starlet sea anemone</name>
    <dbReference type="NCBI Taxonomy" id="45351"/>
    <lineage>
        <taxon>Eukaryota</taxon>
        <taxon>Metazoa</taxon>
        <taxon>Cnidaria</taxon>
        <taxon>Anthozoa</taxon>
        <taxon>Hexacorallia</taxon>
        <taxon>Actiniaria</taxon>
        <taxon>Edwardsiidae</taxon>
        <taxon>Nematostella</taxon>
    </lineage>
</organism>
<evidence type="ECO:0000259" key="8">
    <source>
        <dbReference type="PROSITE" id="PS50089"/>
    </source>
</evidence>
<dbReference type="AlphaFoldDB" id="A7T1B7"/>
<dbReference type="GO" id="GO:0008270">
    <property type="term" value="F:zinc ion binding"/>
    <property type="evidence" value="ECO:0007669"/>
    <property type="project" value="UniProtKB-KW"/>
</dbReference>
<keyword evidence="4 6" id="KW-0863">Zinc-finger</keyword>
<dbReference type="SUPFAM" id="SSF81296">
    <property type="entry name" value="E set domains"/>
    <property type="match status" value="1"/>
</dbReference>
<dbReference type="InterPro" id="IPR017907">
    <property type="entry name" value="Znf_RING_CS"/>
</dbReference>
<evidence type="ECO:0000256" key="1">
    <source>
        <dbReference type="ARBA" id="ARBA00008518"/>
    </source>
</evidence>
<dbReference type="InterPro" id="IPR014756">
    <property type="entry name" value="Ig_E-set"/>
</dbReference>
<evidence type="ECO:0000313" key="11">
    <source>
        <dbReference type="Proteomes" id="UP000001593"/>
    </source>
</evidence>
<dbReference type="InterPro" id="IPR013083">
    <property type="entry name" value="Znf_RING/FYVE/PHD"/>
</dbReference>
<dbReference type="InterPro" id="IPR001298">
    <property type="entry name" value="Filamin/ABP280_rpt"/>
</dbReference>
<evidence type="ECO:0000256" key="4">
    <source>
        <dbReference type="ARBA" id="ARBA00022771"/>
    </source>
</evidence>
<evidence type="ECO:0000313" key="10">
    <source>
        <dbReference type="EMBL" id="EDO30256.1"/>
    </source>
</evidence>
<dbReference type="InterPro" id="IPR047153">
    <property type="entry name" value="TRIM45/56/19-like"/>
</dbReference>
<dbReference type="Pfam" id="PF00630">
    <property type="entry name" value="Filamin"/>
    <property type="match status" value="1"/>
</dbReference>
<evidence type="ECO:0000256" key="7">
    <source>
        <dbReference type="PROSITE-ProRule" id="PRU00087"/>
    </source>
</evidence>